<dbReference type="Proteomes" id="UP001597304">
    <property type="component" value="Unassembled WGS sequence"/>
</dbReference>
<comment type="caution">
    <text evidence="1">The sequence shown here is derived from an EMBL/GenBank/DDBJ whole genome shotgun (WGS) entry which is preliminary data.</text>
</comment>
<name>A0ABW4KVU1_9BURK</name>
<dbReference type="RefSeq" id="WP_147912267.1">
    <property type="nucleotide sequence ID" value="NZ_JBHUEJ010000036.1"/>
</dbReference>
<organism evidence="1 2">
    <name type="scientific">Ottowia flava</name>
    <dbReference type="NCBI Taxonomy" id="2675430"/>
    <lineage>
        <taxon>Bacteria</taxon>
        <taxon>Pseudomonadati</taxon>
        <taxon>Pseudomonadota</taxon>
        <taxon>Betaproteobacteria</taxon>
        <taxon>Burkholderiales</taxon>
        <taxon>Comamonadaceae</taxon>
        <taxon>Ottowia</taxon>
    </lineage>
</organism>
<dbReference type="EMBL" id="JBHUEJ010000036">
    <property type="protein sequence ID" value="MFD1712154.1"/>
    <property type="molecule type" value="Genomic_DNA"/>
</dbReference>
<protein>
    <submittedName>
        <fullName evidence="1">Uncharacterized protein</fullName>
    </submittedName>
</protein>
<evidence type="ECO:0000313" key="1">
    <source>
        <dbReference type="EMBL" id="MFD1712154.1"/>
    </source>
</evidence>
<sequence length="96" mass="10849">MNTIEADALAADLRKAAQDLLLCVNAIMGQEQSVAADLLRNFPKRLELLALRVAPRPQPGMPPDWPPRSAPSETHLQALLERQQWWLQRRSERNAS</sequence>
<evidence type="ECO:0000313" key="2">
    <source>
        <dbReference type="Proteomes" id="UP001597304"/>
    </source>
</evidence>
<gene>
    <name evidence="1" type="ORF">ACFSF0_16215</name>
</gene>
<proteinExistence type="predicted"/>
<reference evidence="2" key="1">
    <citation type="journal article" date="2019" name="Int. J. Syst. Evol. Microbiol.">
        <title>The Global Catalogue of Microorganisms (GCM) 10K type strain sequencing project: providing services to taxonomists for standard genome sequencing and annotation.</title>
        <authorList>
            <consortium name="The Broad Institute Genomics Platform"/>
            <consortium name="The Broad Institute Genome Sequencing Center for Infectious Disease"/>
            <person name="Wu L."/>
            <person name="Ma J."/>
        </authorList>
    </citation>
    <scope>NUCLEOTIDE SEQUENCE [LARGE SCALE GENOMIC DNA]</scope>
    <source>
        <strain evidence="2">LMG 29247</strain>
    </source>
</reference>
<accession>A0ABW4KVU1</accession>
<keyword evidence="2" id="KW-1185">Reference proteome</keyword>